<dbReference type="GO" id="GO:0019901">
    <property type="term" value="F:protein kinase binding"/>
    <property type="evidence" value="ECO:0007669"/>
    <property type="project" value="InterPro"/>
</dbReference>
<dbReference type="Pfam" id="PF08613">
    <property type="entry name" value="Cyclin"/>
    <property type="match status" value="1"/>
</dbReference>
<dbReference type="GO" id="GO:0005634">
    <property type="term" value="C:nucleus"/>
    <property type="evidence" value="ECO:0007669"/>
    <property type="project" value="TreeGrafter"/>
</dbReference>
<feature type="region of interest" description="Disordered" evidence="1">
    <location>
        <begin position="255"/>
        <end position="301"/>
    </location>
</feature>
<dbReference type="PANTHER" id="PTHR15615:SF117">
    <property type="entry name" value="PHO85 CYCLIN PHO80"/>
    <property type="match status" value="1"/>
</dbReference>
<dbReference type="GO" id="GO:0000307">
    <property type="term" value="C:cyclin-dependent protein kinase holoenzyme complex"/>
    <property type="evidence" value="ECO:0007669"/>
    <property type="project" value="TreeGrafter"/>
</dbReference>
<dbReference type="CDD" id="cd20558">
    <property type="entry name" value="CYCLIN_ScPCL7-like"/>
    <property type="match status" value="1"/>
</dbReference>
<dbReference type="GeneID" id="70234931"/>
<feature type="compositionally biased region" description="Basic and acidic residues" evidence="1">
    <location>
        <begin position="284"/>
        <end position="301"/>
    </location>
</feature>
<dbReference type="AlphaFoldDB" id="A0A9P8P967"/>
<dbReference type="PANTHER" id="PTHR15615">
    <property type="match status" value="1"/>
</dbReference>
<dbReference type="InterPro" id="IPR036915">
    <property type="entry name" value="Cyclin-like_sf"/>
</dbReference>
<organism evidence="2 3">
    <name type="scientific">Ogataea philodendri</name>
    <dbReference type="NCBI Taxonomy" id="1378263"/>
    <lineage>
        <taxon>Eukaryota</taxon>
        <taxon>Fungi</taxon>
        <taxon>Dikarya</taxon>
        <taxon>Ascomycota</taxon>
        <taxon>Saccharomycotina</taxon>
        <taxon>Pichiomycetes</taxon>
        <taxon>Pichiales</taxon>
        <taxon>Pichiaceae</taxon>
        <taxon>Ogataea</taxon>
    </lineage>
</organism>
<evidence type="ECO:0000256" key="1">
    <source>
        <dbReference type="SAM" id="MobiDB-lite"/>
    </source>
</evidence>
<dbReference type="OrthoDB" id="337735at2759"/>
<accession>A0A9P8P967</accession>
<dbReference type="SUPFAM" id="SSF47954">
    <property type="entry name" value="Cyclin-like"/>
    <property type="match status" value="1"/>
</dbReference>
<gene>
    <name evidence="2" type="ORF">OGAPHI_002964</name>
</gene>
<proteinExistence type="predicted"/>
<sequence>MTSHTDKPKRAAIVIPPPPTTTSVQHSPALPPRRTLPLRFIDCPKDDLIVIISRMLSSLISINDKQISPDINHQSLTRFHSRSPPQISLYSYLSRLSHYSSLENSVLITSIYYIDLLSMCYPTFAVSSLTVHRFLLTATTVASKALCDSFCSNSHYAKVGGVNLMELNVLETEFLNKVGYRVVPRDFNHDKLRERKSSTGTLDTDYFKKIKLGIENAAEVLDLYYKRMVMLVGGPEAEDVGCHDGVEYTLAGENGKEDQEQKLAGSQLQAEQDDVSRRKLRKLNKNDLESENDGLRSPKSH</sequence>
<protein>
    <recommendedName>
        <fullName evidence="4">Cyclin-domain-containing protein</fullName>
    </recommendedName>
</protein>
<feature type="region of interest" description="Disordered" evidence="1">
    <location>
        <begin position="1"/>
        <end position="30"/>
    </location>
</feature>
<dbReference type="Gene3D" id="1.10.472.10">
    <property type="entry name" value="Cyclin-like"/>
    <property type="match status" value="1"/>
</dbReference>
<keyword evidence="3" id="KW-1185">Reference proteome</keyword>
<evidence type="ECO:0000313" key="2">
    <source>
        <dbReference type="EMBL" id="KAH3667315.1"/>
    </source>
</evidence>
<dbReference type="InterPro" id="IPR013922">
    <property type="entry name" value="Cyclin_PHO80-like"/>
</dbReference>
<comment type="caution">
    <text evidence="2">The sequence shown here is derived from an EMBL/GenBank/DDBJ whole genome shotgun (WGS) entry which is preliminary data.</text>
</comment>
<evidence type="ECO:0000313" key="3">
    <source>
        <dbReference type="Proteomes" id="UP000769157"/>
    </source>
</evidence>
<dbReference type="RefSeq" id="XP_046062127.1">
    <property type="nucleotide sequence ID" value="XM_046203891.1"/>
</dbReference>
<name>A0A9P8P967_9ASCO</name>
<dbReference type="EMBL" id="JAEUBE010000183">
    <property type="protein sequence ID" value="KAH3667315.1"/>
    <property type="molecule type" value="Genomic_DNA"/>
</dbReference>
<dbReference type="Proteomes" id="UP000769157">
    <property type="component" value="Unassembled WGS sequence"/>
</dbReference>
<evidence type="ECO:0008006" key="4">
    <source>
        <dbReference type="Google" id="ProtNLM"/>
    </source>
</evidence>
<dbReference type="GO" id="GO:0016538">
    <property type="term" value="F:cyclin-dependent protein serine/threonine kinase regulator activity"/>
    <property type="evidence" value="ECO:0007669"/>
    <property type="project" value="TreeGrafter"/>
</dbReference>
<reference evidence="2" key="1">
    <citation type="journal article" date="2021" name="Open Biol.">
        <title>Shared evolutionary footprints suggest mitochondrial oxidative damage underlies multiple complex I losses in fungi.</title>
        <authorList>
            <person name="Schikora-Tamarit M.A."/>
            <person name="Marcet-Houben M."/>
            <person name="Nosek J."/>
            <person name="Gabaldon T."/>
        </authorList>
    </citation>
    <scope>NUCLEOTIDE SEQUENCE</scope>
    <source>
        <strain evidence="2">CBS6075</strain>
    </source>
</reference>
<reference evidence="2" key="2">
    <citation type="submission" date="2021-01" db="EMBL/GenBank/DDBJ databases">
        <authorList>
            <person name="Schikora-Tamarit M.A."/>
        </authorList>
    </citation>
    <scope>NUCLEOTIDE SEQUENCE</scope>
    <source>
        <strain evidence="2">CBS6075</strain>
    </source>
</reference>